<dbReference type="Gene3D" id="3.90.550.10">
    <property type="entry name" value="Spore Coat Polysaccharide Biosynthesis Protein SpsA, Chain A"/>
    <property type="match status" value="1"/>
</dbReference>
<dbReference type="InterPro" id="IPR001173">
    <property type="entry name" value="Glyco_trans_2-like"/>
</dbReference>
<dbReference type="SUPFAM" id="SSF53448">
    <property type="entry name" value="Nucleotide-diphospho-sugar transferases"/>
    <property type="match status" value="1"/>
</dbReference>
<dbReference type="PANTHER" id="PTHR43685:SF11">
    <property type="entry name" value="GLYCOSYLTRANSFERASE TAGX-RELATED"/>
    <property type="match status" value="1"/>
</dbReference>
<evidence type="ECO:0000259" key="1">
    <source>
        <dbReference type="Pfam" id="PF00535"/>
    </source>
</evidence>
<feature type="domain" description="Glycosyltransferase 2-like" evidence="1">
    <location>
        <begin position="16"/>
        <end position="158"/>
    </location>
</feature>
<feature type="non-terminal residue" evidence="2">
    <location>
        <position position="1"/>
    </location>
</feature>
<dbReference type="AlphaFoldDB" id="A0A2U3N922"/>
<dbReference type="STRING" id="1841859.GCA_900157385_01471"/>
<accession>A0A2U3N922</accession>
<keyword evidence="3" id="KW-1185">Reference proteome</keyword>
<dbReference type="InterPro" id="IPR029044">
    <property type="entry name" value="Nucleotide-diphossugar_trans"/>
</dbReference>
<organism evidence="2 3">
    <name type="scientific">Mycobacterium terramassiliense</name>
    <dbReference type="NCBI Taxonomy" id="1841859"/>
    <lineage>
        <taxon>Bacteria</taxon>
        <taxon>Bacillati</taxon>
        <taxon>Actinomycetota</taxon>
        <taxon>Actinomycetes</taxon>
        <taxon>Mycobacteriales</taxon>
        <taxon>Mycobacteriaceae</taxon>
        <taxon>Mycobacterium</taxon>
    </lineage>
</organism>
<name>A0A2U3N922_9MYCO</name>
<dbReference type="InterPro" id="IPR050834">
    <property type="entry name" value="Glycosyltransf_2"/>
</dbReference>
<evidence type="ECO:0000313" key="3">
    <source>
        <dbReference type="Proteomes" id="UP000241595"/>
    </source>
</evidence>
<gene>
    <name evidence="2" type="ORF">MTAB308_1474</name>
</gene>
<evidence type="ECO:0000313" key="2">
    <source>
        <dbReference type="EMBL" id="SPM27989.1"/>
    </source>
</evidence>
<proteinExistence type="predicted"/>
<dbReference type="PANTHER" id="PTHR43685">
    <property type="entry name" value="GLYCOSYLTRANSFERASE"/>
    <property type="match status" value="1"/>
</dbReference>
<reference evidence="2 3" key="1">
    <citation type="submission" date="2017-01" db="EMBL/GenBank/DDBJ databases">
        <authorList>
            <consortium name="Urmite Genomes"/>
        </authorList>
    </citation>
    <scope>NUCLEOTIDE SEQUENCE [LARGE SCALE GENOMIC DNA]</scope>
    <source>
        <strain evidence="2 3">AB308</strain>
    </source>
</reference>
<protein>
    <recommendedName>
        <fullName evidence="1">Glycosyltransferase 2-like domain-containing protein</fullName>
    </recommendedName>
</protein>
<dbReference type="Pfam" id="PF00535">
    <property type="entry name" value="Glycos_transf_2"/>
    <property type="match status" value="1"/>
</dbReference>
<sequence>VNPDQPAGPPAAPLVSVCVPLYNNAGTIERCLRSILEQDGVDFEIVVVDDDSTDDGAAIASSMLRPGDRLVKNQPRLGLNGNHNKCLELARGTCVQFVHGDDWLLPGALATLTPYFEDPSVGLAFAPRRVVGDDERWQRRYGKMHRHFHDLRERNDGPSLVRQVALRGAKENWVGEPTCVMFRRRLALEAGGLRNDIYQLVDADFWLRLMLRSTVCFVPRQLSVRSHMKGTETTHVMSSRRYVLDQLRILSWLAVDPFSPRSVRILARLWWFPAWLALVVEIASFGPQRRLHLKTLARAPFREFPRARRLAENLGGQPELAERA</sequence>
<dbReference type="EMBL" id="FTRV01000010">
    <property type="protein sequence ID" value="SPM27989.1"/>
    <property type="molecule type" value="Genomic_DNA"/>
</dbReference>
<dbReference type="Proteomes" id="UP000241595">
    <property type="component" value="Unassembled WGS sequence"/>
</dbReference>